<keyword evidence="2" id="KW-0964">Secreted</keyword>
<dbReference type="SUPFAM" id="SSF48619">
    <property type="entry name" value="Phospholipase A2, PLA2"/>
    <property type="match status" value="1"/>
</dbReference>
<dbReference type="PROSITE" id="PS00118">
    <property type="entry name" value="PA2_HIS"/>
    <property type="match status" value="1"/>
</dbReference>
<name>A0AAE0WDW3_9BIVA</name>
<proteinExistence type="predicted"/>
<reference evidence="5" key="1">
    <citation type="journal article" date="2021" name="Genome Biol. Evol.">
        <title>A High-Quality Reference Genome for a Parasitic Bivalve with Doubly Uniparental Inheritance (Bivalvia: Unionida).</title>
        <authorList>
            <person name="Smith C.H."/>
        </authorList>
    </citation>
    <scope>NUCLEOTIDE SEQUENCE</scope>
    <source>
        <strain evidence="5">CHS0354</strain>
    </source>
</reference>
<dbReference type="GO" id="GO:0004623">
    <property type="term" value="F:phospholipase A2 activity"/>
    <property type="evidence" value="ECO:0007669"/>
    <property type="project" value="InterPro"/>
</dbReference>
<dbReference type="GO" id="GO:0006644">
    <property type="term" value="P:phospholipid metabolic process"/>
    <property type="evidence" value="ECO:0007669"/>
    <property type="project" value="InterPro"/>
</dbReference>
<sequence length="245" mass="28303">MNVWMIRYILRAVTLLLLPAWLSYASVEAVAENLQFQSDTIILTVYRQEHDVEKGCRIVEKRSRPHVTSMAEDSTTPIPVSEEFVTFMIGLCDETNHIRYKHIRRKRQFIYPGTKWCGMGNIASGNNDLGTLVATDTCCRAHDQCNVTIGPKEMNGGLQNDNMFSKVSCLCEEEFRECLKRAEQQGEKDAGKIGDLYFNRLNQKCIVMETPPRICQKWLHDICLHLVPDPKKESIFRLVERRLKY</sequence>
<feature type="domain" description="Phospholipase A2-like central" evidence="4">
    <location>
        <begin position="110"/>
        <end position="207"/>
    </location>
</feature>
<dbReference type="GO" id="GO:0050482">
    <property type="term" value="P:arachidonate secretion"/>
    <property type="evidence" value="ECO:0007669"/>
    <property type="project" value="InterPro"/>
</dbReference>
<evidence type="ECO:0000256" key="2">
    <source>
        <dbReference type="ARBA" id="ARBA00022525"/>
    </source>
</evidence>
<dbReference type="Gene3D" id="1.20.90.10">
    <property type="entry name" value="Phospholipase A2 domain"/>
    <property type="match status" value="1"/>
</dbReference>
<gene>
    <name evidence="5" type="ORF">CHS0354_034364</name>
</gene>
<dbReference type="InterPro" id="IPR033113">
    <property type="entry name" value="PLA2_histidine"/>
</dbReference>
<dbReference type="Pfam" id="PF05826">
    <property type="entry name" value="Phospholip_A2_2"/>
    <property type="match status" value="1"/>
</dbReference>
<accession>A0AAE0WDW3</accession>
<comment type="subcellular location">
    <subcellularLocation>
        <location evidence="1">Secreted</location>
    </subcellularLocation>
</comment>
<dbReference type="Proteomes" id="UP001195483">
    <property type="component" value="Unassembled WGS sequence"/>
</dbReference>
<reference evidence="5" key="3">
    <citation type="submission" date="2023-05" db="EMBL/GenBank/DDBJ databases">
        <authorList>
            <person name="Smith C.H."/>
        </authorList>
    </citation>
    <scope>NUCLEOTIDE SEQUENCE</scope>
    <source>
        <strain evidence="5">CHS0354</strain>
        <tissue evidence="5">Mantle</tissue>
    </source>
</reference>
<evidence type="ECO:0000313" key="5">
    <source>
        <dbReference type="EMBL" id="KAK3611698.1"/>
    </source>
</evidence>
<keyword evidence="3" id="KW-0732">Signal</keyword>
<feature type="signal peptide" evidence="3">
    <location>
        <begin position="1"/>
        <end position="25"/>
    </location>
</feature>
<evidence type="ECO:0000256" key="1">
    <source>
        <dbReference type="ARBA" id="ARBA00004613"/>
    </source>
</evidence>
<dbReference type="EMBL" id="JAEAOA010002016">
    <property type="protein sequence ID" value="KAK3611698.1"/>
    <property type="molecule type" value="Genomic_DNA"/>
</dbReference>
<protein>
    <recommendedName>
        <fullName evidence="4">Phospholipase A2-like central domain-containing protein</fullName>
    </recommendedName>
</protein>
<dbReference type="AlphaFoldDB" id="A0AAE0WDW3"/>
<keyword evidence="6" id="KW-1185">Reference proteome</keyword>
<evidence type="ECO:0000256" key="3">
    <source>
        <dbReference type="SAM" id="SignalP"/>
    </source>
</evidence>
<dbReference type="GO" id="GO:0005576">
    <property type="term" value="C:extracellular region"/>
    <property type="evidence" value="ECO:0007669"/>
    <property type="project" value="UniProtKB-SubCell"/>
</dbReference>
<organism evidence="5 6">
    <name type="scientific">Potamilus streckersoni</name>
    <dbReference type="NCBI Taxonomy" id="2493646"/>
    <lineage>
        <taxon>Eukaryota</taxon>
        <taxon>Metazoa</taxon>
        <taxon>Spiralia</taxon>
        <taxon>Lophotrochozoa</taxon>
        <taxon>Mollusca</taxon>
        <taxon>Bivalvia</taxon>
        <taxon>Autobranchia</taxon>
        <taxon>Heteroconchia</taxon>
        <taxon>Palaeoheterodonta</taxon>
        <taxon>Unionida</taxon>
        <taxon>Unionoidea</taxon>
        <taxon>Unionidae</taxon>
        <taxon>Ambleminae</taxon>
        <taxon>Lampsilini</taxon>
        <taxon>Potamilus</taxon>
    </lineage>
</organism>
<feature type="chain" id="PRO_5042253805" description="Phospholipase A2-like central domain-containing protein" evidence="3">
    <location>
        <begin position="26"/>
        <end position="245"/>
    </location>
</feature>
<evidence type="ECO:0000259" key="4">
    <source>
        <dbReference type="Pfam" id="PF05826"/>
    </source>
</evidence>
<dbReference type="PANTHER" id="PTHR12253">
    <property type="entry name" value="RH14732P"/>
    <property type="match status" value="1"/>
</dbReference>
<dbReference type="InterPro" id="IPR036444">
    <property type="entry name" value="PLipase_A2_dom_sf"/>
</dbReference>
<evidence type="ECO:0000313" key="6">
    <source>
        <dbReference type="Proteomes" id="UP001195483"/>
    </source>
</evidence>
<comment type="caution">
    <text evidence="5">The sequence shown here is derived from an EMBL/GenBank/DDBJ whole genome shotgun (WGS) entry which is preliminary data.</text>
</comment>
<dbReference type="InterPro" id="IPR016090">
    <property type="entry name" value="PLA2-like_dom"/>
</dbReference>
<reference evidence="5" key="2">
    <citation type="journal article" date="2021" name="Genome Biol. Evol.">
        <title>Developing a high-quality reference genome for a parasitic bivalve with doubly uniparental inheritance (Bivalvia: Unionida).</title>
        <authorList>
            <person name="Smith C.H."/>
        </authorList>
    </citation>
    <scope>NUCLEOTIDE SEQUENCE</scope>
    <source>
        <strain evidence="5">CHS0354</strain>
        <tissue evidence="5">Mantle</tissue>
    </source>
</reference>